<dbReference type="EMBL" id="PQIB02000010">
    <property type="protein sequence ID" value="RLM91959.1"/>
    <property type="molecule type" value="Genomic_DNA"/>
</dbReference>
<dbReference type="OrthoDB" id="411372at2759"/>
<feature type="zinc finger region" description="C3H1-type" evidence="5">
    <location>
        <begin position="382"/>
        <end position="410"/>
    </location>
</feature>
<keyword evidence="1 5" id="KW-0479">Metal-binding</keyword>
<feature type="domain" description="C3H1-type" evidence="7">
    <location>
        <begin position="167"/>
        <end position="195"/>
    </location>
</feature>
<feature type="zinc finger region" description="C3H1-type" evidence="5">
    <location>
        <begin position="117"/>
        <end position="145"/>
    </location>
</feature>
<organism evidence="8 9">
    <name type="scientific">Panicum miliaceum</name>
    <name type="common">Proso millet</name>
    <name type="synonym">Broomcorn millet</name>
    <dbReference type="NCBI Taxonomy" id="4540"/>
    <lineage>
        <taxon>Eukaryota</taxon>
        <taxon>Viridiplantae</taxon>
        <taxon>Streptophyta</taxon>
        <taxon>Embryophyta</taxon>
        <taxon>Tracheophyta</taxon>
        <taxon>Spermatophyta</taxon>
        <taxon>Magnoliopsida</taxon>
        <taxon>Liliopsida</taxon>
        <taxon>Poales</taxon>
        <taxon>Poaceae</taxon>
        <taxon>PACMAD clade</taxon>
        <taxon>Panicoideae</taxon>
        <taxon>Panicodae</taxon>
        <taxon>Paniceae</taxon>
        <taxon>Panicinae</taxon>
        <taxon>Panicum</taxon>
        <taxon>Panicum sect. Panicum</taxon>
    </lineage>
</organism>
<feature type="region of interest" description="Disordered" evidence="6">
    <location>
        <begin position="1"/>
        <end position="27"/>
    </location>
</feature>
<accession>A0A3L6QXL2</accession>
<evidence type="ECO:0000256" key="6">
    <source>
        <dbReference type="SAM" id="MobiDB-lite"/>
    </source>
</evidence>
<evidence type="ECO:0000256" key="3">
    <source>
        <dbReference type="ARBA" id="ARBA00022833"/>
    </source>
</evidence>
<comment type="caution">
    <text evidence="8">The sequence shown here is derived from an EMBL/GenBank/DDBJ whole genome shotgun (WGS) entry which is preliminary data.</text>
</comment>
<dbReference type="InterPro" id="IPR050974">
    <property type="entry name" value="Plant_ZF_CCCH"/>
</dbReference>
<feature type="zinc finger region" description="C3H1-type" evidence="5">
    <location>
        <begin position="297"/>
        <end position="325"/>
    </location>
</feature>
<evidence type="ECO:0000256" key="1">
    <source>
        <dbReference type="ARBA" id="ARBA00022723"/>
    </source>
</evidence>
<dbReference type="PANTHER" id="PTHR12506">
    <property type="entry name" value="PROTEIN PHOSPHATASE RELATED"/>
    <property type="match status" value="1"/>
</dbReference>
<feature type="domain" description="C3H1-type" evidence="7">
    <location>
        <begin position="224"/>
        <end position="245"/>
    </location>
</feature>
<keyword evidence="3 5" id="KW-0862">Zinc</keyword>
<dbReference type="PROSITE" id="PS50103">
    <property type="entry name" value="ZF_C3H1"/>
    <property type="match status" value="5"/>
</dbReference>
<feature type="zinc finger region" description="C3H1-type" evidence="5">
    <location>
        <begin position="167"/>
        <end position="195"/>
    </location>
</feature>
<keyword evidence="4" id="KW-0238">DNA-binding</keyword>
<dbReference type="InterPro" id="IPR036855">
    <property type="entry name" value="Znf_CCCH_sf"/>
</dbReference>
<dbReference type="GO" id="GO:0003677">
    <property type="term" value="F:DNA binding"/>
    <property type="evidence" value="ECO:0007669"/>
    <property type="project" value="UniProtKB-KW"/>
</dbReference>
<protein>
    <submittedName>
        <fullName evidence="8">Zinc finger CCCH domain-containing protein 8-like</fullName>
    </submittedName>
</protein>
<dbReference type="Pfam" id="PF00642">
    <property type="entry name" value="zf-CCCH"/>
    <property type="match status" value="5"/>
</dbReference>
<evidence type="ECO:0000256" key="5">
    <source>
        <dbReference type="PROSITE-ProRule" id="PRU00723"/>
    </source>
</evidence>
<dbReference type="SUPFAM" id="SSF90229">
    <property type="entry name" value="CCCH zinc finger"/>
    <property type="match status" value="4"/>
</dbReference>
<dbReference type="Gene3D" id="2.30.30.1190">
    <property type="match status" value="2"/>
</dbReference>
<feature type="domain" description="C3H1-type" evidence="7">
    <location>
        <begin position="117"/>
        <end position="145"/>
    </location>
</feature>
<sequence length="491" mass="54053">MSDPLYPYSRGAFPGGDGEPPPPPRYSDFEVDLIAARYAGAPPPPHVGAFDSHFGAFDSHVGAFDSHVGAGRSAGALYHQSFMGSHNTIGQNEALYSSNTMAKRPRLESSLPLYPQRPGEKDCAFYMRTRTCKYGEACKFDHPQWVPEGGVPNWKEVPNVEDSYPERPGEPDCPYFVKSNSCRFKSKCKFNHPKEKVNALWAGTDNRESLIADSSILPVRPSEPFYAKTGKCKFGAKCKFNHPKDVEIAPVIAKETIYTATTDAAAHIGTADSSVPAKMHAPTAPAEAHNAKGLPIRPGEVDCSFYMKTGSCKYGSTCRFNHPYRPVVDIALMAPLVHDTLPTLAPIVSAAVLNPAANIMQSFDFHATHMPIEPVPIIYPQRPGETVCDFYMKTGSCKYSQKCKFHHPINRSAPGANENGDPQQPVTLTLAGLPRREDAEICAFYMRSGTCRLKVDVVRVVVGVRFVKLSTTGRVYWSSAGTSELYLRWRR</sequence>
<dbReference type="GO" id="GO:0008270">
    <property type="term" value="F:zinc ion binding"/>
    <property type="evidence" value="ECO:0007669"/>
    <property type="project" value="UniProtKB-KW"/>
</dbReference>
<evidence type="ECO:0000256" key="2">
    <source>
        <dbReference type="ARBA" id="ARBA00022771"/>
    </source>
</evidence>
<dbReference type="STRING" id="4540.A0A3L6QXL2"/>
<dbReference type="Proteomes" id="UP000275267">
    <property type="component" value="Unassembled WGS sequence"/>
</dbReference>
<dbReference type="InterPro" id="IPR000571">
    <property type="entry name" value="Znf_CCCH"/>
</dbReference>
<dbReference type="PANTHER" id="PTHR12506:SF82">
    <property type="entry name" value="ZINC FINGER CCCH DOMAIN-CONTAINING PROTEIN 64-RELATED"/>
    <property type="match status" value="1"/>
</dbReference>
<evidence type="ECO:0000256" key="4">
    <source>
        <dbReference type="ARBA" id="ARBA00023125"/>
    </source>
</evidence>
<feature type="zinc finger region" description="C3H1-type" evidence="5">
    <location>
        <begin position="224"/>
        <end position="245"/>
    </location>
</feature>
<evidence type="ECO:0000313" key="8">
    <source>
        <dbReference type="EMBL" id="RLM91959.1"/>
    </source>
</evidence>
<evidence type="ECO:0000313" key="9">
    <source>
        <dbReference type="Proteomes" id="UP000275267"/>
    </source>
</evidence>
<dbReference type="SMART" id="SM00356">
    <property type="entry name" value="ZnF_C3H1"/>
    <property type="match status" value="5"/>
</dbReference>
<evidence type="ECO:0000259" key="7">
    <source>
        <dbReference type="PROSITE" id="PS50103"/>
    </source>
</evidence>
<dbReference type="AlphaFoldDB" id="A0A3L6QXL2"/>
<keyword evidence="2 5" id="KW-0863">Zinc-finger</keyword>
<keyword evidence="9" id="KW-1185">Reference proteome</keyword>
<reference evidence="9" key="1">
    <citation type="journal article" date="2019" name="Nat. Commun.">
        <title>The genome of broomcorn millet.</title>
        <authorList>
            <person name="Zou C."/>
            <person name="Miki D."/>
            <person name="Li D."/>
            <person name="Tang Q."/>
            <person name="Xiao L."/>
            <person name="Rajput S."/>
            <person name="Deng P."/>
            <person name="Jia W."/>
            <person name="Huang R."/>
            <person name="Zhang M."/>
            <person name="Sun Y."/>
            <person name="Hu J."/>
            <person name="Fu X."/>
            <person name="Schnable P.S."/>
            <person name="Li F."/>
            <person name="Zhang H."/>
            <person name="Feng B."/>
            <person name="Zhu X."/>
            <person name="Liu R."/>
            <person name="Schnable J.C."/>
            <person name="Zhu J.-K."/>
            <person name="Zhang H."/>
        </authorList>
    </citation>
    <scope>NUCLEOTIDE SEQUENCE [LARGE SCALE GENOMIC DNA]</scope>
</reference>
<gene>
    <name evidence="8" type="ORF">C2845_PM08G18980</name>
</gene>
<dbReference type="Gene3D" id="4.10.1000.10">
    <property type="entry name" value="Zinc finger, CCCH-type"/>
    <property type="match status" value="2"/>
</dbReference>
<feature type="domain" description="C3H1-type" evidence="7">
    <location>
        <begin position="297"/>
        <end position="325"/>
    </location>
</feature>
<proteinExistence type="predicted"/>
<name>A0A3L6QXL2_PANMI</name>
<feature type="domain" description="C3H1-type" evidence="7">
    <location>
        <begin position="382"/>
        <end position="410"/>
    </location>
</feature>
<dbReference type="GO" id="GO:0003729">
    <property type="term" value="F:mRNA binding"/>
    <property type="evidence" value="ECO:0007669"/>
    <property type="project" value="UniProtKB-ARBA"/>
</dbReference>